<evidence type="ECO:0000313" key="2">
    <source>
        <dbReference type="EMBL" id="KOM34899.1"/>
    </source>
</evidence>
<dbReference type="Proteomes" id="UP000053144">
    <property type="component" value="Chromosome 2"/>
</dbReference>
<evidence type="ECO:0000256" key="1">
    <source>
        <dbReference type="SAM" id="MobiDB-lite"/>
    </source>
</evidence>
<dbReference type="AlphaFoldDB" id="A0A0L9TXJ4"/>
<feature type="region of interest" description="Disordered" evidence="1">
    <location>
        <begin position="153"/>
        <end position="173"/>
    </location>
</feature>
<dbReference type="Gramene" id="KOM34899">
    <property type="protein sequence ID" value="KOM34899"/>
    <property type="gene ID" value="LR48_Vigan02g104900"/>
</dbReference>
<proteinExistence type="predicted"/>
<gene>
    <name evidence="2" type="ORF">LR48_Vigan02g104900</name>
</gene>
<accession>A0A0L9TXJ4</accession>
<protein>
    <submittedName>
        <fullName evidence="2">Uncharacterized protein</fullName>
    </submittedName>
</protein>
<organism evidence="2 3">
    <name type="scientific">Phaseolus angularis</name>
    <name type="common">Azuki bean</name>
    <name type="synonym">Vigna angularis</name>
    <dbReference type="NCBI Taxonomy" id="3914"/>
    <lineage>
        <taxon>Eukaryota</taxon>
        <taxon>Viridiplantae</taxon>
        <taxon>Streptophyta</taxon>
        <taxon>Embryophyta</taxon>
        <taxon>Tracheophyta</taxon>
        <taxon>Spermatophyta</taxon>
        <taxon>Magnoliopsida</taxon>
        <taxon>eudicotyledons</taxon>
        <taxon>Gunneridae</taxon>
        <taxon>Pentapetalae</taxon>
        <taxon>rosids</taxon>
        <taxon>fabids</taxon>
        <taxon>Fabales</taxon>
        <taxon>Fabaceae</taxon>
        <taxon>Papilionoideae</taxon>
        <taxon>50 kb inversion clade</taxon>
        <taxon>NPAAA clade</taxon>
        <taxon>indigoferoid/millettioid clade</taxon>
        <taxon>Phaseoleae</taxon>
        <taxon>Vigna</taxon>
    </lineage>
</organism>
<evidence type="ECO:0000313" key="3">
    <source>
        <dbReference type="Proteomes" id="UP000053144"/>
    </source>
</evidence>
<reference evidence="3" key="1">
    <citation type="journal article" date="2015" name="Proc. Natl. Acad. Sci. U.S.A.">
        <title>Genome sequencing of adzuki bean (Vigna angularis) provides insight into high starch and low fat accumulation and domestication.</title>
        <authorList>
            <person name="Yang K."/>
            <person name="Tian Z."/>
            <person name="Chen C."/>
            <person name="Luo L."/>
            <person name="Zhao B."/>
            <person name="Wang Z."/>
            <person name="Yu L."/>
            <person name="Li Y."/>
            <person name="Sun Y."/>
            <person name="Li W."/>
            <person name="Chen Y."/>
            <person name="Li Y."/>
            <person name="Zhang Y."/>
            <person name="Ai D."/>
            <person name="Zhao J."/>
            <person name="Shang C."/>
            <person name="Ma Y."/>
            <person name="Wu B."/>
            <person name="Wang M."/>
            <person name="Gao L."/>
            <person name="Sun D."/>
            <person name="Zhang P."/>
            <person name="Guo F."/>
            <person name="Wang W."/>
            <person name="Li Y."/>
            <person name="Wang J."/>
            <person name="Varshney R.K."/>
            <person name="Wang J."/>
            <person name="Ling H.Q."/>
            <person name="Wan P."/>
        </authorList>
    </citation>
    <scope>NUCLEOTIDE SEQUENCE</scope>
    <source>
        <strain evidence="3">cv. Jingnong 6</strain>
    </source>
</reference>
<sequence>MKGDCYPKLIGVFYNNIKVAVFKKHIIDVGNNNEHNLPYGVFIRKILSLSKIDFTGETKITCNRSNQIGKTTLTCIGLKKTTLGWIFSDIPCPTNDQDATPDSDSEQILLSPKSEFEKFVLNNFEKVSKRASMMKKSLMQMNNKMDEIIKNYVESSTSTEESTDEVVESSKTD</sequence>
<name>A0A0L9TXJ4_PHAAN</name>
<dbReference type="EMBL" id="CM003372">
    <property type="protein sequence ID" value="KOM34899.1"/>
    <property type="molecule type" value="Genomic_DNA"/>
</dbReference>